<keyword evidence="1" id="KW-0812">Transmembrane</keyword>
<evidence type="ECO:0000313" key="2">
    <source>
        <dbReference type="EMBL" id="QHT76308.1"/>
    </source>
</evidence>
<sequence length="228" mass="26533">MSASVFALFVVLFVVLFIVYWMQNTECENNFTKLQKKYDDDTKPLKFQVGDLKTKIFETTQDKDQLKKDIDSRDTRIKKLEQNVYGKFDKGYIVSDKERSCVTISDITKGDYSILQLNVTCKNPEKIDIFSYDPVYKQLQVTMGSSVKCVDSMNENDVIVSDCIKTAHKQKFNYFPLYDGRFKSMLYSKCLGYNADNNIIELQKCGEITNIRTPKELQNTHLFFENNI</sequence>
<proteinExistence type="predicted"/>
<dbReference type="AlphaFoldDB" id="A0A6C0H6Y2"/>
<dbReference type="EMBL" id="MN739894">
    <property type="protein sequence ID" value="QHT76308.1"/>
    <property type="molecule type" value="Genomic_DNA"/>
</dbReference>
<name>A0A6C0H6Y2_9ZZZZ</name>
<feature type="transmembrane region" description="Helical" evidence="1">
    <location>
        <begin position="5"/>
        <end position="22"/>
    </location>
</feature>
<dbReference type="Gene3D" id="2.80.10.50">
    <property type="match status" value="1"/>
</dbReference>
<organism evidence="2">
    <name type="scientific">viral metagenome</name>
    <dbReference type="NCBI Taxonomy" id="1070528"/>
    <lineage>
        <taxon>unclassified sequences</taxon>
        <taxon>metagenomes</taxon>
        <taxon>organismal metagenomes</taxon>
    </lineage>
</organism>
<dbReference type="InterPro" id="IPR035992">
    <property type="entry name" value="Ricin_B-like_lectins"/>
</dbReference>
<keyword evidence="1" id="KW-0472">Membrane</keyword>
<dbReference type="SUPFAM" id="SSF50370">
    <property type="entry name" value="Ricin B-like lectins"/>
    <property type="match status" value="1"/>
</dbReference>
<reference evidence="2" key="1">
    <citation type="journal article" date="2020" name="Nature">
        <title>Giant virus diversity and host interactions through global metagenomics.</title>
        <authorList>
            <person name="Schulz F."/>
            <person name="Roux S."/>
            <person name="Paez-Espino D."/>
            <person name="Jungbluth S."/>
            <person name="Walsh D.A."/>
            <person name="Denef V.J."/>
            <person name="McMahon K.D."/>
            <person name="Konstantinidis K.T."/>
            <person name="Eloe-Fadrosh E.A."/>
            <person name="Kyrpides N.C."/>
            <person name="Woyke T."/>
        </authorList>
    </citation>
    <scope>NUCLEOTIDE SEQUENCE</scope>
    <source>
        <strain evidence="2">GVMAG-M-3300023179-73</strain>
    </source>
</reference>
<accession>A0A6C0H6Y2</accession>
<keyword evidence="1" id="KW-1133">Transmembrane helix</keyword>
<evidence type="ECO:0000256" key="1">
    <source>
        <dbReference type="SAM" id="Phobius"/>
    </source>
</evidence>
<protein>
    <submittedName>
        <fullName evidence="2">Uncharacterized protein</fullName>
    </submittedName>
</protein>
<dbReference type="PROSITE" id="PS50231">
    <property type="entry name" value="RICIN_B_LECTIN"/>
    <property type="match status" value="1"/>
</dbReference>